<feature type="compositionally biased region" description="Polar residues" evidence="1">
    <location>
        <begin position="1"/>
        <end position="21"/>
    </location>
</feature>
<feature type="compositionally biased region" description="Basic and acidic residues" evidence="1">
    <location>
        <begin position="83"/>
        <end position="92"/>
    </location>
</feature>
<dbReference type="PANTHER" id="PTHR46599">
    <property type="entry name" value="PIGGYBAC TRANSPOSABLE ELEMENT-DERIVED PROTEIN 4"/>
    <property type="match status" value="1"/>
</dbReference>
<sequence>MSKNDQPTTSGTRTSTLSMQRASKRLRLDDPSFEDEFQRLLLESDQCDSDGDVDDCLFYEADIQKNHSSEQEIIEESGSTTRADGDVRRSDSESSDDDNIPIAQLRPSKYNYGKNRYKWATEPPSRRVRTPQHNIVLNRSILHLTEDEKKDPISIWNKLFDNEMRQTILTWTNFKIAEFRAKFKRQDRSELKEMDMIELNALLGLLYYSAALKSNHESTSFIFATDGTGCEIFRCCMSETRFLVLLNCLRFDNPADRAERIKTDKLAAISGIFDKFIANSQKLYQLSEYVTIDEMLVEFRGRSHMISYMPQKPGKYGLLIRALCDAKTFYFYNGYLYSGKGSDGAGLSADEKKFLVPTQCVLRLTQPLQRTNRNVTADNWFSSIEVVDELSKRNLTYVGTLKKNKREIPNLFQAQKSREIGSTLFGFTNDKTLCSHVTKKNKAVLLISSMHHDNTVDEHTKKPEIILFYNFTKGGVDETDKKCSIYSSSRRSRRWPMVIFHRVLDLCGINAYILFNQHQDKELERGKFLKKLARSLVVPHMQRRAINPHLPNELVMTLKRVFGPDMPSQEPSSEENIVPKRKTCKLCPPKIKRKTTHTCVGCKQPICLQCSKPLCKDCQ</sequence>
<evidence type="ECO:0000259" key="2">
    <source>
        <dbReference type="Pfam" id="PF13843"/>
    </source>
</evidence>
<accession>A0ABD2MPN1</accession>
<dbReference type="AlphaFoldDB" id="A0ABD2MPN1"/>
<organism evidence="3 4">
    <name type="scientific">Cryptolaemus montrouzieri</name>
    <dbReference type="NCBI Taxonomy" id="559131"/>
    <lineage>
        <taxon>Eukaryota</taxon>
        <taxon>Metazoa</taxon>
        <taxon>Ecdysozoa</taxon>
        <taxon>Arthropoda</taxon>
        <taxon>Hexapoda</taxon>
        <taxon>Insecta</taxon>
        <taxon>Pterygota</taxon>
        <taxon>Neoptera</taxon>
        <taxon>Endopterygota</taxon>
        <taxon>Coleoptera</taxon>
        <taxon>Polyphaga</taxon>
        <taxon>Cucujiformia</taxon>
        <taxon>Coccinelloidea</taxon>
        <taxon>Coccinellidae</taxon>
        <taxon>Scymninae</taxon>
        <taxon>Scymnini</taxon>
        <taxon>Cryptolaemus</taxon>
    </lineage>
</organism>
<proteinExistence type="predicted"/>
<feature type="region of interest" description="Disordered" evidence="1">
    <location>
        <begin position="67"/>
        <end position="102"/>
    </location>
</feature>
<dbReference type="EMBL" id="JABFTP020000021">
    <property type="protein sequence ID" value="KAL3268366.1"/>
    <property type="molecule type" value="Genomic_DNA"/>
</dbReference>
<dbReference type="PANTHER" id="PTHR46599:SF6">
    <property type="entry name" value="DUAL SPECIFICITY PHOSPHATASE 26"/>
    <property type="match status" value="1"/>
</dbReference>
<gene>
    <name evidence="3" type="ORF">HHI36_007482</name>
</gene>
<dbReference type="InterPro" id="IPR029526">
    <property type="entry name" value="PGBD"/>
</dbReference>
<evidence type="ECO:0000313" key="4">
    <source>
        <dbReference type="Proteomes" id="UP001516400"/>
    </source>
</evidence>
<dbReference type="Pfam" id="PF13843">
    <property type="entry name" value="DDE_Tnp_1_7"/>
    <property type="match status" value="1"/>
</dbReference>
<comment type="caution">
    <text evidence="3">The sequence shown here is derived from an EMBL/GenBank/DDBJ whole genome shotgun (WGS) entry which is preliminary data.</text>
</comment>
<evidence type="ECO:0000313" key="3">
    <source>
        <dbReference type="EMBL" id="KAL3268366.1"/>
    </source>
</evidence>
<reference evidence="3 4" key="1">
    <citation type="journal article" date="2021" name="BMC Biol.">
        <title>Horizontally acquired antibacterial genes associated with adaptive radiation of ladybird beetles.</title>
        <authorList>
            <person name="Li H.S."/>
            <person name="Tang X.F."/>
            <person name="Huang Y.H."/>
            <person name="Xu Z.Y."/>
            <person name="Chen M.L."/>
            <person name="Du X.Y."/>
            <person name="Qiu B.Y."/>
            <person name="Chen P.T."/>
            <person name="Zhang W."/>
            <person name="Slipinski A."/>
            <person name="Escalona H.E."/>
            <person name="Waterhouse R.M."/>
            <person name="Zwick A."/>
            <person name="Pang H."/>
        </authorList>
    </citation>
    <scope>NUCLEOTIDE SEQUENCE [LARGE SCALE GENOMIC DNA]</scope>
    <source>
        <strain evidence="3">SYSU2018</strain>
    </source>
</reference>
<dbReference type="Proteomes" id="UP001516400">
    <property type="component" value="Unassembled WGS sequence"/>
</dbReference>
<name>A0ABD2MPN1_9CUCU</name>
<evidence type="ECO:0000256" key="1">
    <source>
        <dbReference type="SAM" id="MobiDB-lite"/>
    </source>
</evidence>
<feature type="domain" description="PiggyBac transposable element-derived protein" evidence="2">
    <location>
        <begin position="151"/>
        <end position="512"/>
    </location>
</feature>
<feature type="region of interest" description="Disordered" evidence="1">
    <location>
        <begin position="1"/>
        <end position="30"/>
    </location>
</feature>
<protein>
    <recommendedName>
        <fullName evidence="2">PiggyBac transposable element-derived protein domain-containing protein</fullName>
    </recommendedName>
</protein>
<keyword evidence="4" id="KW-1185">Reference proteome</keyword>